<dbReference type="NCBIfam" id="NF041644">
    <property type="entry name" value="CBO0543_fam"/>
    <property type="match status" value="1"/>
</dbReference>
<feature type="transmembrane region" description="Helical" evidence="1">
    <location>
        <begin position="91"/>
        <end position="112"/>
    </location>
</feature>
<dbReference type="Proteomes" id="UP000031967">
    <property type="component" value="Unassembled WGS sequence"/>
</dbReference>
<feature type="transmembrane region" description="Helical" evidence="1">
    <location>
        <begin position="33"/>
        <end position="53"/>
    </location>
</feature>
<dbReference type="EMBL" id="JXAK01000039">
    <property type="protein sequence ID" value="KIL39368.1"/>
    <property type="molecule type" value="Genomic_DNA"/>
</dbReference>
<dbReference type="RefSeq" id="WP_041049428.1">
    <property type="nucleotide sequence ID" value="NZ_JXAK01000039.1"/>
</dbReference>
<gene>
    <name evidence="2" type="ORF">SD70_20550</name>
</gene>
<sequence length="154" mass="18312">MEDIIQYTFLVLCAGSVFIWLRKQPIKDWLIIYFLKGYISGFIDSFLVAYHVLSYPVRLLPQVFSIGILFDLFVFPILCVFYNQTTYKSKLLGIIGQAFLYSLPVSILEYWAEKNTQLIEYHKWWTLYHTFLFMTTTFLFVRASIGIIRRYTKP</sequence>
<organism evidence="2 3">
    <name type="scientific">Gordoniibacillus kamchatkensis</name>
    <dbReference type="NCBI Taxonomy" id="1590651"/>
    <lineage>
        <taxon>Bacteria</taxon>
        <taxon>Bacillati</taxon>
        <taxon>Bacillota</taxon>
        <taxon>Bacilli</taxon>
        <taxon>Bacillales</taxon>
        <taxon>Paenibacillaceae</taxon>
        <taxon>Gordoniibacillus</taxon>
    </lineage>
</organism>
<keyword evidence="1" id="KW-0472">Membrane</keyword>
<reference evidence="2 3" key="1">
    <citation type="submission" date="2014-12" db="EMBL/GenBank/DDBJ databases">
        <title>Draft genome sequence of Paenibacillus kamchatkensis strain B-2647.</title>
        <authorList>
            <person name="Karlyshev A.V."/>
            <person name="Kudryashova E.B."/>
        </authorList>
    </citation>
    <scope>NUCLEOTIDE SEQUENCE [LARGE SCALE GENOMIC DNA]</scope>
    <source>
        <strain evidence="2 3">VKM B-2647</strain>
    </source>
</reference>
<keyword evidence="1" id="KW-0812">Transmembrane</keyword>
<evidence type="ECO:0000256" key="1">
    <source>
        <dbReference type="SAM" id="Phobius"/>
    </source>
</evidence>
<keyword evidence="3" id="KW-1185">Reference proteome</keyword>
<proteinExistence type="predicted"/>
<name>A0ABR5AEW8_9BACL</name>
<feature type="transmembrane region" description="Helical" evidence="1">
    <location>
        <begin position="6"/>
        <end position="21"/>
    </location>
</feature>
<keyword evidence="1" id="KW-1133">Transmembrane helix</keyword>
<feature type="transmembrane region" description="Helical" evidence="1">
    <location>
        <begin position="59"/>
        <end position="82"/>
    </location>
</feature>
<comment type="caution">
    <text evidence="2">The sequence shown here is derived from an EMBL/GenBank/DDBJ whole genome shotgun (WGS) entry which is preliminary data.</text>
</comment>
<evidence type="ECO:0008006" key="4">
    <source>
        <dbReference type="Google" id="ProtNLM"/>
    </source>
</evidence>
<feature type="transmembrane region" description="Helical" evidence="1">
    <location>
        <begin position="124"/>
        <end position="145"/>
    </location>
</feature>
<dbReference type="InterPro" id="IPR048147">
    <property type="entry name" value="CBO0543-like"/>
</dbReference>
<evidence type="ECO:0000313" key="2">
    <source>
        <dbReference type="EMBL" id="KIL39368.1"/>
    </source>
</evidence>
<accession>A0ABR5AEW8</accession>
<protein>
    <recommendedName>
        <fullName evidence="4">Permease</fullName>
    </recommendedName>
</protein>
<evidence type="ECO:0000313" key="3">
    <source>
        <dbReference type="Proteomes" id="UP000031967"/>
    </source>
</evidence>